<dbReference type="InterPro" id="IPR027417">
    <property type="entry name" value="P-loop_NTPase"/>
</dbReference>
<sequence>MSTVHICNLSVSYLSKNGSTRVLQDFSLNVSEGSIYAIIGPSGCGKSTLLHILAGILTNYSGEVLINGKRPDPKCLSIGLVPQNYGLLPWKRVKENIFLPEIIKKRNIPDREEYTKEILTALRLQSFLQRYPHELSGGQRQRVALARSFIQKPDLLLMDEPFSALDALTAERSRQLFLDIWQKHRVTTLFVTHNIDEAVSIGSQVVLLTPLPGQVARIFHSPTADEVRKLINEPQE</sequence>
<gene>
    <name evidence="5" type="ORF">EZS27_004339</name>
</gene>
<dbReference type="PROSITE" id="PS00211">
    <property type="entry name" value="ABC_TRANSPORTER_1"/>
    <property type="match status" value="1"/>
</dbReference>
<evidence type="ECO:0000256" key="1">
    <source>
        <dbReference type="ARBA" id="ARBA00022448"/>
    </source>
</evidence>
<keyword evidence="3 5" id="KW-0067">ATP-binding</keyword>
<dbReference type="PANTHER" id="PTHR42788:SF13">
    <property type="entry name" value="ALIPHATIC SULFONATES IMPORT ATP-BINDING PROTEIN SSUB"/>
    <property type="match status" value="1"/>
</dbReference>
<dbReference type="SMART" id="SM00382">
    <property type="entry name" value="AAA"/>
    <property type="match status" value="1"/>
</dbReference>
<dbReference type="GO" id="GO:0005524">
    <property type="term" value="F:ATP binding"/>
    <property type="evidence" value="ECO:0007669"/>
    <property type="project" value="UniProtKB-KW"/>
</dbReference>
<evidence type="ECO:0000259" key="4">
    <source>
        <dbReference type="PROSITE" id="PS50893"/>
    </source>
</evidence>
<keyword evidence="1" id="KW-0813">Transport</keyword>
<dbReference type="PANTHER" id="PTHR42788">
    <property type="entry name" value="TAURINE IMPORT ATP-BINDING PROTEIN-RELATED"/>
    <property type="match status" value="1"/>
</dbReference>
<accession>A0A5J4SSG9</accession>
<evidence type="ECO:0000256" key="3">
    <source>
        <dbReference type="ARBA" id="ARBA00022840"/>
    </source>
</evidence>
<evidence type="ECO:0000313" key="5">
    <source>
        <dbReference type="EMBL" id="KAA6348200.1"/>
    </source>
</evidence>
<comment type="caution">
    <text evidence="5">The sequence shown here is derived from an EMBL/GenBank/DDBJ whole genome shotgun (WGS) entry which is preliminary data.</text>
</comment>
<feature type="domain" description="ABC transporter" evidence="4">
    <location>
        <begin position="4"/>
        <end position="231"/>
    </location>
</feature>
<name>A0A5J4SSG9_9ZZZZ</name>
<dbReference type="InterPro" id="IPR003593">
    <property type="entry name" value="AAA+_ATPase"/>
</dbReference>
<organism evidence="5">
    <name type="scientific">termite gut metagenome</name>
    <dbReference type="NCBI Taxonomy" id="433724"/>
    <lineage>
        <taxon>unclassified sequences</taxon>
        <taxon>metagenomes</taxon>
        <taxon>organismal metagenomes</taxon>
    </lineage>
</organism>
<dbReference type="EC" id="3.6.3.-" evidence="5"/>
<reference evidence="5" key="1">
    <citation type="submission" date="2019-03" db="EMBL/GenBank/DDBJ databases">
        <title>Single cell metagenomics reveals metabolic interactions within the superorganism composed of flagellate Streblomastix strix and complex community of Bacteroidetes bacteria on its surface.</title>
        <authorList>
            <person name="Treitli S.C."/>
            <person name="Kolisko M."/>
            <person name="Husnik F."/>
            <person name="Keeling P."/>
            <person name="Hampl V."/>
        </authorList>
    </citation>
    <scope>NUCLEOTIDE SEQUENCE</scope>
    <source>
        <strain evidence="5">STM</strain>
    </source>
</reference>
<dbReference type="InterPro" id="IPR017871">
    <property type="entry name" value="ABC_transporter-like_CS"/>
</dbReference>
<keyword evidence="5" id="KW-0378">Hydrolase</keyword>
<evidence type="ECO:0000256" key="2">
    <source>
        <dbReference type="ARBA" id="ARBA00022741"/>
    </source>
</evidence>
<dbReference type="PROSITE" id="PS50893">
    <property type="entry name" value="ABC_TRANSPORTER_2"/>
    <property type="match status" value="1"/>
</dbReference>
<dbReference type="InterPro" id="IPR003439">
    <property type="entry name" value="ABC_transporter-like_ATP-bd"/>
</dbReference>
<dbReference type="InterPro" id="IPR050166">
    <property type="entry name" value="ABC_transporter_ATP-bind"/>
</dbReference>
<dbReference type="CDD" id="cd03293">
    <property type="entry name" value="ABC_NrtD_SsuB_transporters"/>
    <property type="match status" value="1"/>
</dbReference>
<proteinExistence type="predicted"/>
<keyword evidence="2" id="KW-0547">Nucleotide-binding</keyword>
<dbReference type="AlphaFoldDB" id="A0A5J4SSG9"/>
<dbReference type="Gene3D" id="3.40.50.300">
    <property type="entry name" value="P-loop containing nucleotide triphosphate hydrolases"/>
    <property type="match status" value="1"/>
</dbReference>
<dbReference type="GO" id="GO:0016887">
    <property type="term" value="F:ATP hydrolysis activity"/>
    <property type="evidence" value="ECO:0007669"/>
    <property type="project" value="InterPro"/>
</dbReference>
<dbReference type="EMBL" id="SNRY01000074">
    <property type="protein sequence ID" value="KAA6348200.1"/>
    <property type="molecule type" value="Genomic_DNA"/>
</dbReference>
<dbReference type="SUPFAM" id="SSF52540">
    <property type="entry name" value="P-loop containing nucleoside triphosphate hydrolases"/>
    <property type="match status" value="1"/>
</dbReference>
<dbReference type="Pfam" id="PF00005">
    <property type="entry name" value="ABC_tran"/>
    <property type="match status" value="1"/>
</dbReference>
<protein>
    <submittedName>
        <fullName evidence="5">NitT/TauT family transport system ATP-binding protein</fullName>
        <ecNumber evidence="5">3.6.3.-</ecNumber>
    </submittedName>
</protein>